<evidence type="ECO:0000313" key="1">
    <source>
        <dbReference type="EMBL" id="STJ55557.1"/>
    </source>
</evidence>
<dbReference type="SUPFAM" id="SSF51197">
    <property type="entry name" value="Clavaminate synthase-like"/>
    <property type="match status" value="1"/>
</dbReference>
<protein>
    <submittedName>
        <fullName evidence="1">Cupin superfamily protein family</fullName>
    </submittedName>
</protein>
<gene>
    <name evidence="1" type="primary">ycfD_1</name>
    <name evidence="1" type="ORF">NCTC9045_03504</name>
</gene>
<reference evidence="1 2" key="1">
    <citation type="submission" date="2018-06" db="EMBL/GenBank/DDBJ databases">
        <authorList>
            <consortium name="Pathogen Informatics"/>
            <person name="Doyle S."/>
        </authorList>
    </citation>
    <scope>NUCLEOTIDE SEQUENCE [LARGE SCALE GENOMIC DNA]</scope>
    <source>
        <strain evidence="1 2">NCTC9045</strain>
    </source>
</reference>
<accession>A0A376WZY6</accession>
<evidence type="ECO:0000313" key="2">
    <source>
        <dbReference type="Proteomes" id="UP000254503"/>
    </source>
</evidence>
<proteinExistence type="predicted"/>
<organism evidence="1 2">
    <name type="scientific">Escherichia coli</name>
    <dbReference type="NCBI Taxonomy" id="562"/>
    <lineage>
        <taxon>Bacteria</taxon>
        <taxon>Pseudomonadati</taxon>
        <taxon>Pseudomonadota</taxon>
        <taxon>Gammaproteobacteria</taxon>
        <taxon>Enterobacterales</taxon>
        <taxon>Enterobacteriaceae</taxon>
        <taxon>Escherichia</taxon>
    </lineage>
</organism>
<dbReference type="AlphaFoldDB" id="A0A376WZY6"/>
<sequence length="128" mass="14485">MVLKRGFNNFIDPISPDELAGLAMESEVDSRLVSHQDGKWQVSHGPFESYDHLGETNWSLLVQAVNHWHEPTAALMRPFRELPDWRIDDLMISFLYPAAASVRISISTTCLSFRVPDVVAGEWAKSCK</sequence>
<dbReference type="Proteomes" id="UP000254503">
    <property type="component" value="Unassembled WGS sequence"/>
</dbReference>
<dbReference type="Gene3D" id="2.60.120.650">
    <property type="entry name" value="Cupin"/>
    <property type="match status" value="1"/>
</dbReference>
<dbReference type="EMBL" id="UGDD01000002">
    <property type="protein sequence ID" value="STJ55557.1"/>
    <property type="molecule type" value="Genomic_DNA"/>
</dbReference>
<name>A0A376WZY6_ECOLX</name>